<dbReference type="Pfam" id="PF04231">
    <property type="entry name" value="Endonuclease_1"/>
    <property type="match status" value="1"/>
</dbReference>
<keyword evidence="2" id="KW-0732">Signal</keyword>
<dbReference type="STRING" id="1094715.GCA_000236165_01062"/>
<evidence type="ECO:0000256" key="1">
    <source>
        <dbReference type="ARBA" id="ARBA00006429"/>
    </source>
</evidence>
<name>A0A377G904_9GAMM</name>
<dbReference type="GeneID" id="93292065"/>
<comment type="similarity">
    <text evidence="1">Belongs to the EndA/NucM nuclease family.</text>
</comment>
<organism evidence="3 4">
    <name type="scientific">Fluoribacter dumoffii</name>
    <dbReference type="NCBI Taxonomy" id="463"/>
    <lineage>
        <taxon>Bacteria</taxon>
        <taxon>Pseudomonadati</taxon>
        <taxon>Pseudomonadota</taxon>
        <taxon>Gammaproteobacteria</taxon>
        <taxon>Legionellales</taxon>
        <taxon>Legionellaceae</taxon>
        <taxon>Fluoribacter</taxon>
    </lineage>
</organism>
<accession>A0A377G904</accession>
<evidence type="ECO:0000256" key="2">
    <source>
        <dbReference type="SAM" id="SignalP"/>
    </source>
</evidence>
<sequence length="231" mass="26850">MLWFIFLLCIISSSYAHTPSLISQWKKNASEPEKLLPVYLSYENKKRSLAGCDMGNTTFLPGVYETKWSHNFSGAHFGQQFACWSTSLYLDNQCMSFKRRKYCERFNEQFGYVEADFYNLWPEIGIENQTYPNELGVLTQGRDCFGCVNKNDKSHLEPTDSVKGVIARTYLFMNEHYGLSLSPSQKKLFIAWNKAFKPQAWEKQWALQVALIEGYKDSYITHWQVKAHVAL</sequence>
<dbReference type="EMBL" id="UGGT01000001">
    <property type="protein sequence ID" value="STO21296.1"/>
    <property type="molecule type" value="Genomic_DNA"/>
</dbReference>
<dbReference type="AlphaFoldDB" id="A0A377G904"/>
<keyword evidence="3" id="KW-0378">Hydrolase</keyword>
<protein>
    <submittedName>
        <fullName evidence="3">Extracellular deoxyribonuclease</fullName>
        <ecNumber evidence="3">3.1.21.-</ecNumber>
    </submittedName>
</protein>
<dbReference type="EC" id="3.1.21.-" evidence="3"/>
<dbReference type="SUPFAM" id="SSF54060">
    <property type="entry name" value="His-Me finger endonucleases"/>
    <property type="match status" value="1"/>
</dbReference>
<keyword evidence="4" id="KW-1185">Reference proteome</keyword>
<gene>
    <name evidence="3" type="primary">dns_1</name>
    <name evidence="3" type="ORF">NCTC11370_01361</name>
</gene>
<dbReference type="GO" id="GO:0004518">
    <property type="term" value="F:nuclease activity"/>
    <property type="evidence" value="ECO:0007669"/>
    <property type="project" value="InterPro"/>
</dbReference>
<dbReference type="InterPro" id="IPR044925">
    <property type="entry name" value="His-Me_finger_sf"/>
</dbReference>
<evidence type="ECO:0000313" key="4">
    <source>
        <dbReference type="Proteomes" id="UP000254554"/>
    </source>
</evidence>
<evidence type="ECO:0000313" key="3">
    <source>
        <dbReference type="EMBL" id="STO21296.1"/>
    </source>
</evidence>
<dbReference type="InterPro" id="IPR007346">
    <property type="entry name" value="Endonuclease-I"/>
</dbReference>
<dbReference type="Proteomes" id="UP000254554">
    <property type="component" value="Unassembled WGS sequence"/>
</dbReference>
<feature type="chain" id="PRO_5016888047" evidence="2">
    <location>
        <begin position="17"/>
        <end position="231"/>
    </location>
</feature>
<dbReference type="RefSeq" id="WP_010653574.1">
    <property type="nucleotide sequence ID" value="NZ_JAPHOO010000001.1"/>
</dbReference>
<dbReference type="GO" id="GO:0016787">
    <property type="term" value="F:hydrolase activity"/>
    <property type="evidence" value="ECO:0007669"/>
    <property type="project" value="UniProtKB-KW"/>
</dbReference>
<feature type="signal peptide" evidence="2">
    <location>
        <begin position="1"/>
        <end position="16"/>
    </location>
</feature>
<proteinExistence type="inferred from homology"/>
<reference evidence="3 4" key="1">
    <citation type="submission" date="2018-06" db="EMBL/GenBank/DDBJ databases">
        <authorList>
            <consortium name="Pathogen Informatics"/>
            <person name="Doyle S."/>
        </authorList>
    </citation>
    <scope>NUCLEOTIDE SEQUENCE [LARGE SCALE GENOMIC DNA]</scope>
    <source>
        <strain evidence="3 4">NCTC11370</strain>
    </source>
</reference>
<dbReference type="OrthoDB" id="9800417at2"/>